<reference evidence="2 3" key="1">
    <citation type="journal article" date="2015" name="Genome Biol. Evol.">
        <title>Functionally Structured Genomes in Lactobacillus kunkeei Colonizing the Honey Crop and Food Products of Honeybees and Stingless Bees.</title>
        <authorList>
            <person name="Tamarit D."/>
            <person name="Ellegaard K.M."/>
            <person name="Wikander J."/>
            <person name="Olofsson T."/>
            <person name="Vasquez A."/>
            <person name="Andersson S.G."/>
        </authorList>
    </citation>
    <scope>NUCLEOTIDE SEQUENCE [LARGE SCALE GENOMIC DNA]</scope>
    <source>
        <strain evidence="2 3">LAko</strain>
    </source>
</reference>
<organism evidence="2 3">
    <name type="scientific">Apilactobacillus kunkeei</name>
    <dbReference type="NCBI Taxonomy" id="148814"/>
    <lineage>
        <taxon>Bacteria</taxon>
        <taxon>Bacillati</taxon>
        <taxon>Bacillota</taxon>
        <taxon>Bacilli</taxon>
        <taxon>Lactobacillales</taxon>
        <taxon>Lactobacillaceae</taxon>
        <taxon>Apilactobacillus</taxon>
    </lineage>
</organism>
<feature type="transmembrane region" description="Helical" evidence="1">
    <location>
        <begin position="90"/>
        <end position="114"/>
    </location>
</feature>
<feature type="transmembrane region" description="Helical" evidence="1">
    <location>
        <begin position="134"/>
        <end position="159"/>
    </location>
</feature>
<comment type="caution">
    <text evidence="2">The sequence shown here is derived from an EMBL/GenBank/DDBJ whole genome shotgun (WGS) entry which is preliminary data.</text>
</comment>
<name>A0A0M9DDA9_9LACO</name>
<dbReference type="RefSeq" id="WP_053791638.1">
    <property type="nucleotide sequence ID" value="NZ_JXCY01000004.1"/>
</dbReference>
<dbReference type="AlphaFoldDB" id="A0A0M9DDA9"/>
<accession>A0A0M9DDA9</accession>
<dbReference type="PATRIC" id="fig|148814.8.peg.509"/>
<keyword evidence="3" id="KW-1185">Reference proteome</keyword>
<feature type="transmembrane region" description="Helical" evidence="1">
    <location>
        <begin position="171"/>
        <end position="191"/>
    </location>
</feature>
<protein>
    <submittedName>
        <fullName evidence="2">Uncharacterized protein</fullName>
    </submittedName>
</protein>
<dbReference type="EMBL" id="JXCY01000004">
    <property type="protein sequence ID" value="KOY76857.1"/>
    <property type="molecule type" value="Genomic_DNA"/>
</dbReference>
<keyword evidence="1" id="KW-1133">Transmembrane helix</keyword>
<evidence type="ECO:0000313" key="2">
    <source>
        <dbReference type="EMBL" id="KOY76857.1"/>
    </source>
</evidence>
<feature type="transmembrane region" description="Helical" evidence="1">
    <location>
        <begin position="224"/>
        <end position="244"/>
    </location>
</feature>
<evidence type="ECO:0000256" key="1">
    <source>
        <dbReference type="SAM" id="Phobius"/>
    </source>
</evidence>
<evidence type="ECO:0000313" key="3">
    <source>
        <dbReference type="Proteomes" id="UP000037778"/>
    </source>
</evidence>
<sequence length="252" mass="28670">MKTKALAKQYCHDFIPYIWYGLVVSVVYILFGLLSLDGAPSVGYQLKASFFMAPYIITIVTMIGISFNYRRFKLAMQSGVSRKTFWKAKMLFIAKAALIVNVINVIIGFINMKLGPSETYLYYQAYGKAFSNVFAQSISMFVTDYVVLLFIFVAMNTFGTMTSLMNKIGKSIFYSIGVVCYMFVTNLLTQYSSQRLISRFYAHINGDAIFNFIFSIDAKVPRPYPLIGFMIILAIIAALFNLLFTKLEQVKR</sequence>
<proteinExistence type="predicted"/>
<feature type="transmembrane region" description="Helical" evidence="1">
    <location>
        <begin position="48"/>
        <end position="69"/>
    </location>
</feature>
<dbReference type="Proteomes" id="UP000037778">
    <property type="component" value="Unassembled WGS sequence"/>
</dbReference>
<keyword evidence="1" id="KW-0472">Membrane</keyword>
<gene>
    <name evidence="2" type="ORF">RZ71_13140</name>
</gene>
<keyword evidence="1" id="KW-0812">Transmembrane</keyword>
<feature type="transmembrane region" description="Helical" evidence="1">
    <location>
        <begin position="14"/>
        <end position="36"/>
    </location>
</feature>